<evidence type="ECO:0000313" key="2">
    <source>
        <dbReference type="EnsemblMetazoa" id="GPAI035085-PA"/>
    </source>
</evidence>
<feature type="chain" id="PRO_5012136299" description="Secreted protein" evidence="1">
    <location>
        <begin position="16"/>
        <end position="115"/>
    </location>
</feature>
<name>A0A1B0A5I1_GLOPL</name>
<dbReference type="VEuPathDB" id="VectorBase:GPAI035085"/>
<evidence type="ECO:0000313" key="3">
    <source>
        <dbReference type="Proteomes" id="UP000092445"/>
    </source>
</evidence>
<protein>
    <recommendedName>
        <fullName evidence="4">Secreted protein</fullName>
    </recommendedName>
</protein>
<proteinExistence type="predicted"/>
<dbReference type="Proteomes" id="UP000092445">
    <property type="component" value="Unassembled WGS sequence"/>
</dbReference>
<dbReference type="AlphaFoldDB" id="A0A1B0A5I1"/>
<reference evidence="3" key="1">
    <citation type="submission" date="2014-03" db="EMBL/GenBank/DDBJ databases">
        <authorList>
            <person name="Aksoy S."/>
            <person name="Warren W."/>
            <person name="Wilson R.K."/>
        </authorList>
    </citation>
    <scope>NUCLEOTIDE SEQUENCE [LARGE SCALE GENOMIC DNA]</scope>
    <source>
        <strain evidence="3">IAEA</strain>
    </source>
</reference>
<sequence length="115" mass="12227">MKVVLIVIVVVVVDMDNVLHCAASWMESSQVLVEYIIVGECVVGVEIGFFGIKTGGRIVRRGGNSSRTVPVVVVTVVDGDGGGGTVVGSSLMQRGKALLHWPEAKQLRIRGPSKR</sequence>
<reference evidence="2" key="2">
    <citation type="submission" date="2020-05" db="UniProtKB">
        <authorList>
            <consortium name="EnsemblMetazoa"/>
        </authorList>
    </citation>
    <scope>IDENTIFICATION</scope>
    <source>
        <strain evidence="2">IAEA</strain>
    </source>
</reference>
<keyword evidence="3" id="KW-1185">Reference proteome</keyword>
<dbReference type="EnsemblMetazoa" id="GPAI035085-RA">
    <property type="protein sequence ID" value="GPAI035085-PA"/>
    <property type="gene ID" value="GPAI035085"/>
</dbReference>
<accession>A0A1B0A5I1</accession>
<evidence type="ECO:0000256" key="1">
    <source>
        <dbReference type="SAM" id="SignalP"/>
    </source>
</evidence>
<organism evidence="2 3">
    <name type="scientific">Glossina pallidipes</name>
    <name type="common">Tsetse fly</name>
    <dbReference type="NCBI Taxonomy" id="7398"/>
    <lineage>
        <taxon>Eukaryota</taxon>
        <taxon>Metazoa</taxon>
        <taxon>Ecdysozoa</taxon>
        <taxon>Arthropoda</taxon>
        <taxon>Hexapoda</taxon>
        <taxon>Insecta</taxon>
        <taxon>Pterygota</taxon>
        <taxon>Neoptera</taxon>
        <taxon>Endopterygota</taxon>
        <taxon>Diptera</taxon>
        <taxon>Brachycera</taxon>
        <taxon>Muscomorpha</taxon>
        <taxon>Hippoboscoidea</taxon>
        <taxon>Glossinidae</taxon>
        <taxon>Glossina</taxon>
    </lineage>
</organism>
<feature type="signal peptide" evidence="1">
    <location>
        <begin position="1"/>
        <end position="15"/>
    </location>
</feature>
<evidence type="ECO:0008006" key="4">
    <source>
        <dbReference type="Google" id="ProtNLM"/>
    </source>
</evidence>
<keyword evidence="1" id="KW-0732">Signal</keyword>